<dbReference type="AlphaFoldDB" id="U2EEL7"/>
<dbReference type="RefSeq" id="WP_008826848.1">
    <property type="nucleotide sequence ID" value="NZ_AFNU02000002.1"/>
</dbReference>
<evidence type="ECO:0008006" key="4">
    <source>
        <dbReference type="Google" id="ProtNLM"/>
    </source>
</evidence>
<organism evidence="2 3">
    <name type="scientific">Haloplasma contractile SSD-17B</name>
    <dbReference type="NCBI Taxonomy" id="1033810"/>
    <lineage>
        <taxon>Bacteria</taxon>
        <taxon>Bacillati</taxon>
        <taxon>Mycoplasmatota</taxon>
        <taxon>Mollicutes</taxon>
        <taxon>Haloplasmatales</taxon>
        <taxon>Haloplasmataceae</taxon>
        <taxon>Haloplasma</taxon>
    </lineage>
</organism>
<reference evidence="2 3" key="1">
    <citation type="journal article" date="2011" name="J. Bacteriol.">
        <title>Genome sequence of Haloplasma contractile, an unusual contractile bacterium from a deep-sea anoxic brine lake.</title>
        <authorList>
            <person name="Antunes A."/>
            <person name="Alam I."/>
            <person name="El Dorry H."/>
            <person name="Siam R."/>
            <person name="Robertson A."/>
            <person name="Bajic V.B."/>
            <person name="Stingl U."/>
        </authorList>
    </citation>
    <scope>NUCLEOTIDE SEQUENCE [LARGE SCALE GENOMIC DNA]</scope>
    <source>
        <strain evidence="2 3">SSD-17B</strain>
    </source>
</reference>
<dbReference type="Proteomes" id="UP000005707">
    <property type="component" value="Unassembled WGS sequence"/>
</dbReference>
<keyword evidence="1" id="KW-0812">Transmembrane</keyword>
<evidence type="ECO:0000313" key="2">
    <source>
        <dbReference type="EMBL" id="ERJ13141.1"/>
    </source>
</evidence>
<evidence type="ECO:0000313" key="3">
    <source>
        <dbReference type="Proteomes" id="UP000005707"/>
    </source>
</evidence>
<gene>
    <name evidence="2" type="ORF">HLPCO_000760</name>
</gene>
<comment type="caution">
    <text evidence="2">The sequence shown here is derived from an EMBL/GenBank/DDBJ whole genome shotgun (WGS) entry which is preliminary data.</text>
</comment>
<feature type="transmembrane region" description="Helical" evidence="1">
    <location>
        <begin position="101"/>
        <end position="122"/>
    </location>
</feature>
<protein>
    <recommendedName>
        <fullName evidence="4">DUF3899 domain-containing protein</fullName>
    </recommendedName>
</protein>
<proteinExistence type="predicted"/>
<name>U2EEL7_9MOLU</name>
<keyword evidence="3" id="KW-1185">Reference proteome</keyword>
<evidence type="ECO:0000256" key="1">
    <source>
        <dbReference type="SAM" id="Phobius"/>
    </source>
</evidence>
<sequence>MYFFERFGAYILSFIVALIFSLAGGYILGYHFENLFMLSGIVICVVGISMNSQNSYRDFGGKTGNSYIEYDTFVEMRSEKQRKGNYDYTDRSHGFNVGMKLVFSGIFILVLGVGLSYLLPYLR</sequence>
<dbReference type="EMBL" id="AFNU02000002">
    <property type="protein sequence ID" value="ERJ13141.1"/>
    <property type="molecule type" value="Genomic_DNA"/>
</dbReference>
<dbReference type="InParanoid" id="U2EEL7"/>
<reference evidence="2 3" key="2">
    <citation type="journal article" date="2013" name="PLoS ONE">
        <title>INDIGO - INtegrated Data Warehouse of MIcrobial GenOmes with Examples from the Red Sea Extremophiles.</title>
        <authorList>
            <person name="Alam I."/>
            <person name="Antunes A."/>
            <person name="Kamau A.A."/>
            <person name="Ba Alawi W."/>
            <person name="Kalkatawi M."/>
            <person name="Stingl U."/>
            <person name="Bajic V.B."/>
        </authorList>
    </citation>
    <scope>NUCLEOTIDE SEQUENCE [LARGE SCALE GENOMIC DNA]</scope>
    <source>
        <strain evidence="2 3">SSD-17B</strain>
    </source>
</reference>
<keyword evidence="1" id="KW-0472">Membrane</keyword>
<accession>U2EEL7</accession>
<keyword evidence="1" id="KW-1133">Transmembrane helix</keyword>
<feature type="transmembrane region" description="Helical" evidence="1">
    <location>
        <begin position="7"/>
        <end position="29"/>
    </location>
</feature>